<keyword evidence="1" id="KW-0540">Nuclease</keyword>
<gene>
    <name evidence="7" type="ordered locus">BC1003_0956</name>
</gene>
<dbReference type="Pfam" id="PF03852">
    <property type="entry name" value="Vsr"/>
    <property type="match status" value="1"/>
</dbReference>
<dbReference type="HOGENOM" id="CLU_111913_1_1_4"/>
<organism evidence="7">
    <name type="scientific">Burkholderia sp. (strain CCGE1003)</name>
    <dbReference type="NCBI Taxonomy" id="640512"/>
    <lineage>
        <taxon>Bacteria</taxon>
        <taxon>Pseudomonadati</taxon>
        <taxon>Pseudomonadota</taxon>
        <taxon>Betaproteobacteria</taxon>
        <taxon>Burkholderiales</taxon>
        <taxon>Burkholderiaceae</taxon>
        <taxon>Burkholderia</taxon>
    </lineage>
</organism>
<dbReference type="SUPFAM" id="SSF52980">
    <property type="entry name" value="Restriction endonuclease-like"/>
    <property type="match status" value="1"/>
</dbReference>
<dbReference type="GO" id="GO:0004519">
    <property type="term" value="F:endonuclease activity"/>
    <property type="evidence" value="ECO:0007669"/>
    <property type="project" value="UniProtKB-KW"/>
</dbReference>
<sequence length="185" mass="21430">MLPRTLSLLTEEPQHESTHVPSAHTEAHRLHEFAKLAMVDIVDSATRSRMMSGIRGRNTKPEVLIRSLLHRQGFRFRLDARDLPGRPDIVLPRYRAVVLVHGCFWHGHDCRLFKWPQTRPEFWRDKIGRNRTNDDKVRAALLAAGWRVGVVWECALRGADRDIEGVLTRLVQWLQSDAPDFEERG</sequence>
<comment type="similarity">
    <text evidence="6">Belongs to the Vsr family.</text>
</comment>
<evidence type="ECO:0000256" key="5">
    <source>
        <dbReference type="ARBA" id="ARBA00023204"/>
    </source>
</evidence>
<dbReference type="EMBL" id="CP002217">
    <property type="protein sequence ID" value="ADN56940.1"/>
    <property type="molecule type" value="Genomic_DNA"/>
</dbReference>
<keyword evidence="3" id="KW-0227">DNA damage</keyword>
<keyword evidence="2 7" id="KW-0255">Endonuclease</keyword>
<name>E1TBN4_BURSG</name>
<evidence type="ECO:0000256" key="3">
    <source>
        <dbReference type="ARBA" id="ARBA00022763"/>
    </source>
</evidence>
<dbReference type="CDD" id="cd00221">
    <property type="entry name" value="Vsr"/>
    <property type="match status" value="1"/>
</dbReference>
<dbReference type="Gene3D" id="3.40.960.10">
    <property type="entry name" value="VSR Endonuclease"/>
    <property type="match status" value="1"/>
</dbReference>
<evidence type="ECO:0000256" key="1">
    <source>
        <dbReference type="ARBA" id="ARBA00022722"/>
    </source>
</evidence>
<keyword evidence="4" id="KW-0378">Hydrolase</keyword>
<dbReference type="STRING" id="640512.BC1003_0956"/>
<protein>
    <submittedName>
        <fullName evidence="7">DNA mismatch endonuclease Vsr</fullName>
    </submittedName>
</protein>
<proteinExistence type="inferred from homology"/>
<keyword evidence="5" id="KW-0234">DNA repair</keyword>
<reference evidence="7" key="1">
    <citation type="submission" date="2010-09" db="EMBL/GenBank/DDBJ databases">
        <title>Complete sequence of chromosome1 of Burkholderia sp. CCGE1003.</title>
        <authorList>
            <consortium name="US DOE Joint Genome Institute"/>
            <person name="Lucas S."/>
            <person name="Copeland A."/>
            <person name="Lapidus A."/>
            <person name="Cheng J.-F."/>
            <person name="Bruce D."/>
            <person name="Goodwin L."/>
            <person name="Pitluck S."/>
            <person name="Daligault H."/>
            <person name="Davenport K."/>
            <person name="Detter J.C."/>
            <person name="Han C."/>
            <person name="Tapia R."/>
            <person name="Land M."/>
            <person name="Hauser L."/>
            <person name="Jeffries C."/>
            <person name="Kyrpides N."/>
            <person name="Ivanova N."/>
            <person name="Ovchinnikova G."/>
            <person name="Martinez-Romero E."/>
            <person name="Rogel M.A."/>
            <person name="Auchtung J."/>
            <person name="Tiedje J.M."/>
            <person name="Woyke T."/>
        </authorList>
    </citation>
    <scope>NUCLEOTIDE SEQUENCE</scope>
    <source>
        <strain evidence="7">CCGE1003</strain>
    </source>
</reference>
<dbReference type="NCBIfam" id="TIGR00632">
    <property type="entry name" value="vsr"/>
    <property type="match status" value="1"/>
</dbReference>
<evidence type="ECO:0000313" key="7">
    <source>
        <dbReference type="EMBL" id="ADN56940.1"/>
    </source>
</evidence>
<dbReference type="KEGG" id="bgf:BC1003_0956"/>
<dbReference type="AlphaFoldDB" id="E1TBN4"/>
<evidence type="ECO:0000256" key="2">
    <source>
        <dbReference type="ARBA" id="ARBA00022759"/>
    </source>
</evidence>
<dbReference type="GO" id="GO:0006298">
    <property type="term" value="P:mismatch repair"/>
    <property type="evidence" value="ECO:0007669"/>
    <property type="project" value="InterPro"/>
</dbReference>
<dbReference type="InterPro" id="IPR011335">
    <property type="entry name" value="Restrct_endonuc-II-like"/>
</dbReference>
<accession>E1TBN4</accession>
<dbReference type="eggNOG" id="COG3727">
    <property type="taxonomic scope" value="Bacteria"/>
</dbReference>
<dbReference type="GO" id="GO:0016787">
    <property type="term" value="F:hydrolase activity"/>
    <property type="evidence" value="ECO:0007669"/>
    <property type="project" value="UniProtKB-KW"/>
</dbReference>
<evidence type="ECO:0000256" key="4">
    <source>
        <dbReference type="ARBA" id="ARBA00022801"/>
    </source>
</evidence>
<evidence type="ECO:0000256" key="6">
    <source>
        <dbReference type="ARBA" id="ARBA00029466"/>
    </source>
</evidence>
<dbReference type="InterPro" id="IPR004603">
    <property type="entry name" value="DNA_mismatch_endonuc_vsr"/>
</dbReference>